<dbReference type="CDD" id="cd22954">
    <property type="entry name" value="PLL_lectin"/>
    <property type="match status" value="1"/>
</dbReference>
<evidence type="ECO:0000259" key="1">
    <source>
        <dbReference type="Pfam" id="PF26607"/>
    </source>
</evidence>
<gene>
    <name evidence="2" type="ORF">CR152_04765</name>
</gene>
<dbReference type="InterPro" id="IPR058502">
    <property type="entry name" value="PLL-like_beta-prop"/>
</dbReference>
<dbReference type="Gene3D" id="2.120.10.70">
    <property type="entry name" value="Fucose-specific lectin"/>
    <property type="match status" value="2"/>
</dbReference>
<feature type="domain" description="PLL-like beta propeller" evidence="1">
    <location>
        <begin position="113"/>
        <end position="346"/>
    </location>
</feature>
<dbReference type="EMBL" id="CP024608">
    <property type="protein sequence ID" value="ATQ73905.1"/>
    <property type="molecule type" value="Genomic_DNA"/>
</dbReference>
<sequence length="350" mass="39482">MFEHNEQRIAAVARAPGILDLFVIGFDNRVWSTFWTEGTGWNADWFPLPGGARFDHRHQQVTALSRAPGILDLFVIGYDNHVWSTYWTEASGWSSEWFRLPGAAVFDHQTQQVAAVARAPGILDLFVVGFDDRVWSTYWTEASGWNSDWFRLPGRATFNHNTQQVAALARTPGNLDLFIIGFDNNVWSTYWSDATGWSSDWFPLPGATRFDHARQRVAAVARAPGILDLFVIGFDNHVWSTYWTDASGWSRDWFRLPGGTTFDHGTQHVTALARAPGNLDLFLVGFDNRAWSTYWSDATGWSGDWFQLPGGTTFDHDKQQIAAVARTGGILDLFAIGYDNRVRSTYWTAG</sequence>
<organism evidence="2 3">
    <name type="scientific">Massilia violaceinigra</name>
    <dbReference type="NCBI Taxonomy" id="2045208"/>
    <lineage>
        <taxon>Bacteria</taxon>
        <taxon>Pseudomonadati</taxon>
        <taxon>Pseudomonadota</taxon>
        <taxon>Betaproteobacteria</taxon>
        <taxon>Burkholderiales</taxon>
        <taxon>Oxalobacteraceae</taxon>
        <taxon>Telluria group</taxon>
        <taxon>Massilia</taxon>
    </lineage>
</organism>
<evidence type="ECO:0000313" key="3">
    <source>
        <dbReference type="Proteomes" id="UP000229897"/>
    </source>
</evidence>
<proteinExistence type="predicted"/>
<reference evidence="2" key="1">
    <citation type="submission" date="2017-10" db="EMBL/GenBank/DDBJ databases">
        <title>Massilia psychrophilum sp. nov., a novel purple-pigmented bacterium isolated from Tianshan glacier, Xinjiang Municipality, China.</title>
        <authorList>
            <person name="Wang H."/>
        </authorList>
    </citation>
    <scope>NUCLEOTIDE SEQUENCE [LARGE SCALE GENOMIC DNA]</scope>
    <source>
        <strain evidence="2">B2</strain>
    </source>
</reference>
<dbReference type="SUPFAM" id="SSF89372">
    <property type="entry name" value="Fucose-specific lectin"/>
    <property type="match status" value="2"/>
</dbReference>
<dbReference type="KEGG" id="mass:CR152_04765"/>
<dbReference type="Proteomes" id="UP000229897">
    <property type="component" value="Chromosome"/>
</dbReference>
<dbReference type="Pfam" id="PF26607">
    <property type="entry name" value="DUF8189"/>
    <property type="match status" value="1"/>
</dbReference>
<dbReference type="AlphaFoldDB" id="A0A2D2DG25"/>
<protein>
    <recommendedName>
        <fullName evidence="1">PLL-like beta propeller domain-containing protein</fullName>
    </recommendedName>
</protein>
<evidence type="ECO:0000313" key="2">
    <source>
        <dbReference type="EMBL" id="ATQ73905.1"/>
    </source>
</evidence>
<name>A0A2D2DG25_9BURK</name>
<keyword evidence="3" id="KW-1185">Reference proteome</keyword>
<accession>A0A2D2DG25</accession>